<dbReference type="OrthoDB" id="67566at2759"/>
<name>A0A1E4TZY9_PACTA</name>
<keyword evidence="3" id="KW-1185">Reference proteome</keyword>
<dbReference type="EMBL" id="KV454012">
    <property type="protein sequence ID" value="ODV97294.1"/>
    <property type="molecule type" value="Genomic_DNA"/>
</dbReference>
<proteinExistence type="predicted"/>
<keyword evidence="1" id="KW-0175">Coiled coil</keyword>
<accession>A0A1E4TZY9</accession>
<evidence type="ECO:0000313" key="2">
    <source>
        <dbReference type="EMBL" id="ODV97294.1"/>
    </source>
</evidence>
<protein>
    <submittedName>
        <fullName evidence="2">Uncharacterized protein</fullName>
    </submittedName>
</protein>
<dbReference type="AlphaFoldDB" id="A0A1E4TZY9"/>
<gene>
    <name evidence="2" type="ORF">PACTADRAFT_1863</name>
</gene>
<evidence type="ECO:0000313" key="3">
    <source>
        <dbReference type="Proteomes" id="UP000094236"/>
    </source>
</evidence>
<feature type="coiled-coil region" evidence="1">
    <location>
        <begin position="52"/>
        <end position="86"/>
    </location>
</feature>
<dbReference type="Proteomes" id="UP000094236">
    <property type="component" value="Unassembled WGS sequence"/>
</dbReference>
<sequence>MDQSNIHPIELTVQSIIESPLENLNIQLQRVTDSQFLLISILKNYELKLKKYNDLLSTNNDTKEMIKNYEKRINDIKLKLLEISLKLKSVNESIEKNLSSK</sequence>
<reference evidence="3" key="1">
    <citation type="submission" date="2016-05" db="EMBL/GenBank/DDBJ databases">
        <title>Comparative genomics of biotechnologically important yeasts.</title>
        <authorList>
            <consortium name="DOE Joint Genome Institute"/>
            <person name="Riley R."/>
            <person name="Haridas S."/>
            <person name="Wolfe K.H."/>
            <person name="Lopes M.R."/>
            <person name="Hittinger C.T."/>
            <person name="Goker M."/>
            <person name="Salamov A."/>
            <person name="Wisecaver J."/>
            <person name="Long T.M."/>
            <person name="Aerts A.L."/>
            <person name="Barry K."/>
            <person name="Choi C."/>
            <person name="Clum A."/>
            <person name="Coughlan A.Y."/>
            <person name="Deshpande S."/>
            <person name="Douglass A.P."/>
            <person name="Hanson S.J."/>
            <person name="Klenk H.-P."/>
            <person name="Labutti K."/>
            <person name="Lapidus A."/>
            <person name="Lindquist E."/>
            <person name="Lipzen A."/>
            <person name="Meier-Kolthoff J.P."/>
            <person name="Ohm R.A."/>
            <person name="Otillar R.P."/>
            <person name="Pangilinan J."/>
            <person name="Peng Y."/>
            <person name="Rokas A."/>
            <person name="Rosa C.A."/>
            <person name="Scheuner C."/>
            <person name="Sibirny A.A."/>
            <person name="Slot J.C."/>
            <person name="Stielow J.B."/>
            <person name="Sun H."/>
            <person name="Kurtzman C.P."/>
            <person name="Blackwell M."/>
            <person name="Grigoriev I.V."/>
            <person name="Jeffries T.W."/>
        </authorList>
    </citation>
    <scope>NUCLEOTIDE SEQUENCE [LARGE SCALE GENOMIC DNA]</scope>
    <source>
        <strain evidence="3">NRRL Y-2460</strain>
    </source>
</reference>
<evidence type="ECO:0000256" key="1">
    <source>
        <dbReference type="SAM" id="Coils"/>
    </source>
</evidence>
<organism evidence="2 3">
    <name type="scientific">Pachysolen tannophilus NRRL Y-2460</name>
    <dbReference type="NCBI Taxonomy" id="669874"/>
    <lineage>
        <taxon>Eukaryota</taxon>
        <taxon>Fungi</taxon>
        <taxon>Dikarya</taxon>
        <taxon>Ascomycota</taxon>
        <taxon>Saccharomycotina</taxon>
        <taxon>Pichiomycetes</taxon>
        <taxon>Pachysolenaceae</taxon>
        <taxon>Pachysolen</taxon>
    </lineage>
</organism>